<feature type="domain" description="WW" evidence="3">
    <location>
        <begin position="475"/>
        <end position="509"/>
    </location>
</feature>
<evidence type="ECO:0000259" key="4">
    <source>
        <dbReference type="PROSITE" id="PS50056"/>
    </source>
</evidence>
<feature type="region of interest" description="Disordered" evidence="1">
    <location>
        <begin position="399"/>
        <end position="451"/>
    </location>
</feature>
<evidence type="ECO:0000313" key="6">
    <source>
        <dbReference type="Proteomes" id="UP000013827"/>
    </source>
</evidence>
<evidence type="ECO:0000259" key="3">
    <source>
        <dbReference type="PROSITE" id="PS50020"/>
    </source>
</evidence>
<dbReference type="PaxDb" id="2903-EOD06794"/>
<proteinExistence type="predicted"/>
<dbReference type="SUPFAM" id="SSF52799">
    <property type="entry name" value="(Phosphotyrosine protein) phosphatases II"/>
    <property type="match status" value="1"/>
</dbReference>
<protein>
    <recommendedName>
        <fullName evidence="7">Tyrosine specific protein phosphatases domain-containing protein</fullName>
    </recommendedName>
</protein>
<dbReference type="RefSeq" id="XP_005759223.1">
    <property type="nucleotide sequence ID" value="XM_005759166.1"/>
</dbReference>
<keyword evidence="6" id="KW-1185">Reference proteome</keyword>
<dbReference type="PANTHER" id="PTHR10367">
    <property type="entry name" value="MRNA-CAPPING ENZYME"/>
    <property type="match status" value="1"/>
</dbReference>
<evidence type="ECO:0000256" key="2">
    <source>
        <dbReference type="SAM" id="Phobius"/>
    </source>
</evidence>
<dbReference type="Gene3D" id="3.90.190.10">
    <property type="entry name" value="Protein tyrosine phosphatase superfamily"/>
    <property type="match status" value="1"/>
</dbReference>
<feature type="compositionally biased region" description="Basic and acidic residues" evidence="1">
    <location>
        <begin position="421"/>
        <end position="430"/>
    </location>
</feature>
<reference evidence="6" key="1">
    <citation type="journal article" date="2013" name="Nature">
        <title>Pan genome of the phytoplankton Emiliania underpins its global distribution.</title>
        <authorList>
            <person name="Read B.A."/>
            <person name="Kegel J."/>
            <person name="Klute M.J."/>
            <person name="Kuo A."/>
            <person name="Lefebvre S.C."/>
            <person name="Maumus F."/>
            <person name="Mayer C."/>
            <person name="Miller J."/>
            <person name="Monier A."/>
            <person name="Salamov A."/>
            <person name="Young J."/>
            <person name="Aguilar M."/>
            <person name="Claverie J.M."/>
            <person name="Frickenhaus S."/>
            <person name="Gonzalez K."/>
            <person name="Herman E.K."/>
            <person name="Lin Y.C."/>
            <person name="Napier J."/>
            <person name="Ogata H."/>
            <person name="Sarno A.F."/>
            <person name="Shmutz J."/>
            <person name="Schroeder D."/>
            <person name="de Vargas C."/>
            <person name="Verret F."/>
            <person name="von Dassow P."/>
            <person name="Valentin K."/>
            <person name="Van de Peer Y."/>
            <person name="Wheeler G."/>
            <person name="Dacks J.B."/>
            <person name="Delwiche C.F."/>
            <person name="Dyhrman S.T."/>
            <person name="Glockner G."/>
            <person name="John U."/>
            <person name="Richards T."/>
            <person name="Worden A.Z."/>
            <person name="Zhang X."/>
            <person name="Grigoriev I.V."/>
            <person name="Allen A.E."/>
            <person name="Bidle K."/>
            <person name="Borodovsky M."/>
            <person name="Bowler C."/>
            <person name="Brownlee C."/>
            <person name="Cock J.M."/>
            <person name="Elias M."/>
            <person name="Gladyshev V.N."/>
            <person name="Groth M."/>
            <person name="Guda C."/>
            <person name="Hadaegh A."/>
            <person name="Iglesias-Rodriguez M.D."/>
            <person name="Jenkins J."/>
            <person name="Jones B.M."/>
            <person name="Lawson T."/>
            <person name="Leese F."/>
            <person name="Lindquist E."/>
            <person name="Lobanov A."/>
            <person name="Lomsadze A."/>
            <person name="Malik S.B."/>
            <person name="Marsh M.E."/>
            <person name="Mackinder L."/>
            <person name="Mock T."/>
            <person name="Mueller-Roeber B."/>
            <person name="Pagarete A."/>
            <person name="Parker M."/>
            <person name="Probert I."/>
            <person name="Quesneville H."/>
            <person name="Raines C."/>
            <person name="Rensing S.A."/>
            <person name="Riano-Pachon D.M."/>
            <person name="Richier S."/>
            <person name="Rokitta S."/>
            <person name="Shiraiwa Y."/>
            <person name="Soanes D.M."/>
            <person name="van der Giezen M."/>
            <person name="Wahlund T.M."/>
            <person name="Williams B."/>
            <person name="Wilson W."/>
            <person name="Wolfe G."/>
            <person name="Wurch L.L."/>
        </authorList>
    </citation>
    <scope>NUCLEOTIDE SEQUENCE</scope>
</reference>
<dbReference type="InterPro" id="IPR036020">
    <property type="entry name" value="WW_dom_sf"/>
</dbReference>
<dbReference type="SUPFAM" id="SSF51045">
    <property type="entry name" value="WW domain"/>
    <property type="match status" value="1"/>
</dbReference>
<dbReference type="AlphaFoldDB" id="A0A0D3I6A9"/>
<feature type="compositionally biased region" description="Gly residues" evidence="1">
    <location>
        <begin position="432"/>
        <end position="451"/>
    </location>
</feature>
<feature type="domain" description="Tyrosine specific protein phosphatases" evidence="4">
    <location>
        <begin position="277"/>
        <end position="331"/>
    </location>
</feature>
<keyword evidence="2" id="KW-1133">Transmembrane helix</keyword>
<dbReference type="GO" id="GO:0004484">
    <property type="term" value="F:mRNA guanylyltransferase activity"/>
    <property type="evidence" value="ECO:0007669"/>
    <property type="project" value="TreeGrafter"/>
</dbReference>
<dbReference type="InterPro" id="IPR000387">
    <property type="entry name" value="Tyr_Pase_dom"/>
</dbReference>
<feature type="transmembrane region" description="Helical" evidence="2">
    <location>
        <begin position="76"/>
        <end position="98"/>
    </location>
</feature>
<dbReference type="Proteomes" id="UP000013827">
    <property type="component" value="Unassembled WGS sequence"/>
</dbReference>
<dbReference type="PROSITE" id="PS50020">
    <property type="entry name" value="WW_DOMAIN_2"/>
    <property type="match status" value="1"/>
</dbReference>
<dbReference type="STRING" id="2903.R1DDB9"/>
<keyword evidence="2" id="KW-0472">Membrane</keyword>
<feature type="compositionally biased region" description="Gly residues" evidence="1">
    <location>
        <begin position="399"/>
        <end position="414"/>
    </location>
</feature>
<dbReference type="eggNOG" id="KOG2386">
    <property type="taxonomic scope" value="Eukaryota"/>
</dbReference>
<dbReference type="InterPro" id="IPR051029">
    <property type="entry name" value="mRNA_Capping_Enz/RNA_Phosphat"/>
</dbReference>
<organism evidence="5 6">
    <name type="scientific">Emiliania huxleyi (strain CCMP1516)</name>
    <dbReference type="NCBI Taxonomy" id="280463"/>
    <lineage>
        <taxon>Eukaryota</taxon>
        <taxon>Haptista</taxon>
        <taxon>Haptophyta</taxon>
        <taxon>Prymnesiophyceae</taxon>
        <taxon>Isochrysidales</taxon>
        <taxon>Noelaerhabdaceae</taxon>
        <taxon>Emiliania</taxon>
    </lineage>
</organism>
<dbReference type="Gene3D" id="2.20.70.10">
    <property type="match status" value="1"/>
</dbReference>
<dbReference type="HOGENOM" id="CLU_534676_0_0_1"/>
<dbReference type="InterPro" id="IPR029021">
    <property type="entry name" value="Prot-tyrosine_phosphatase-like"/>
</dbReference>
<dbReference type="InterPro" id="IPR001202">
    <property type="entry name" value="WW_dom"/>
</dbReference>
<feature type="transmembrane region" description="Helical" evidence="2">
    <location>
        <begin position="110"/>
        <end position="131"/>
    </location>
</feature>
<dbReference type="PROSITE" id="PS50056">
    <property type="entry name" value="TYR_PHOSPHATASE_2"/>
    <property type="match status" value="1"/>
</dbReference>
<dbReference type="GeneID" id="17252908"/>
<feature type="transmembrane region" description="Helical" evidence="2">
    <location>
        <begin position="21"/>
        <end position="48"/>
    </location>
</feature>
<evidence type="ECO:0000256" key="1">
    <source>
        <dbReference type="SAM" id="MobiDB-lite"/>
    </source>
</evidence>
<dbReference type="GO" id="GO:0006370">
    <property type="term" value="P:7-methylguanosine mRNA capping"/>
    <property type="evidence" value="ECO:0007669"/>
    <property type="project" value="TreeGrafter"/>
</dbReference>
<dbReference type="KEGG" id="ehx:EMIHUDRAFT_106724"/>
<reference evidence="5" key="2">
    <citation type="submission" date="2024-10" db="UniProtKB">
        <authorList>
            <consortium name="EnsemblProtists"/>
        </authorList>
    </citation>
    <scope>IDENTIFICATION</scope>
</reference>
<sequence length="510" mass="52977">MSISKSVERWSTRQICKRLPPLWTIALALTTVEIFAGLKIIATALGVISPCINIAPLVDYNTAWMEDMLHGSADPAVAICTFFGSALLCVGTSALVALSAREAATRHGCTMFGGIHTLLAVGCVRFAALDGLFPNGFYYHGFAAALFWAPMLDAAIGKRLRSRYLPPPGKISGRSGSGVPRTGKPCAGFIPIKCPVADMVEPEHAFSPSMFVERQTQQGRSVGLCVDLMAASASGRRLYATDDWDDWDVRYESLEVAPAGSLGAPLVEVVPSEASVKEFVGLVGGFWKEARNAKLHVAVHCLSGVNTTGFMIVSYLAQHASLAKALDAFAARPPGVYSPPLLEALWQRFESAVPSPATWSPPQPPHWHRIATRPLVAKPAVPSFGGGFGGSGGFGGGDGGGFGGGFGGGGGASGEQGPAGESRKRGRDEISGGAGGGAAAAGGAAAGGGGGPAAGAPLANLPEAAMVDGSVKPAVALPANWLVVWSKSNKRWYFFDTKRNSSVWELSKVR</sequence>
<dbReference type="EnsemblProtists" id="EOD06794">
    <property type="protein sequence ID" value="EOD06794"/>
    <property type="gene ID" value="EMIHUDRAFT_106724"/>
</dbReference>
<evidence type="ECO:0000313" key="5">
    <source>
        <dbReference type="EnsemblProtists" id="EOD06794"/>
    </source>
</evidence>
<accession>A0A0D3I6A9</accession>
<keyword evidence="2" id="KW-0812">Transmembrane</keyword>
<dbReference type="PANTHER" id="PTHR10367:SF17">
    <property type="entry name" value="MRNA-CAPPING ENZYME"/>
    <property type="match status" value="1"/>
</dbReference>
<evidence type="ECO:0008006" key="7">
    <source>
        <dbReference type="Google" id="ProtNLM"/>
    </source>
</evidence>
<name>A0A0D3I6A9_EMIH1</name>